<proteinExistence type="predicted"/>
<accession>A0AAE1GED0</accession>
<comment type="caution">
    <text evidence="1">The sequence shown here is derived from an EMBL/GenBank/DDBJ whole genome shotgun (WGS) entry which is preliminary data.</text>
</comment>
<dbReference type="Proteomes" id="UP001286313">
    <property type="component" value="Unassembled WGS sequence"/>
</dbReference>
<organism evidence="1 2">
    <name type="scientific">Petrolisthes cinctipes</name>
    <name type="common">Flat porcelain crab</name>
    <dbReference type="NCBI Taxonomy" id="88211"/>
    <lineage>
        <taxon>Eukaryota</taxon>
        <taxon>Metazoa</taxon>
        <taxon>Ecdysozoa</taxon>
        <taxon>Arthropoda</taxon>
        <taxon>Crustacea</taxon>
        <taxon>Multicrustacea</taxon>
        <taxon>Malacostraca</taxon>
        <taxon>Eumalacostraca</taxon>
        <taxon>Eucarida</taxon>
        <taxon>Decapoda</taxon>
        <taxon>Pleocyemata</taxon>
        <taxon>Anomura</taxon>
        <taxon>Galatheoidea</taxon>
        <taxon>Porcellanidae</taxon>
        <taxon>Petrolisthes</taxon>
    </lineage>
</organism>
<dbReference type="AlphaFoldDB" id="A0AAE1GED0"/>
<evidence type="ECO:0000313" key="1">
    <source>
        <dbReference type="EMBL" id="KAK3890326.1"/>
    </source>
</evidence>
<keyword evidence="2" id="KW-1185">Reference proteome</keyword>
<name>A0AAE1GED0_PETCI</name>
<gene>
    <name evidence="1" type="ORF">Pcinc_005708</name>
</gene>
<protein>
    <submittedName>
        <fullName evidence="1">Uncharacterized protein</fullName>
    </submittedName>
</protein>
<reference evidence="1" key="1">
    <citation type="submission" date="2023-10" db="EMBL/GenBank/DDBJ databases">
        <title>Genome assemblies of two species of porcelain crab, Petrolisthes cinctipes and Petrolisthes manimaculis (Anomura: Porcellanidae).</title>
        <authorList>
            <person name="Angst P."/>
        </authorList>
    </citation>
    <scope>NUCLEOTIDE SEQUENCE</scope>
    <source>
        <strain evidence="1">PB745_01</strain>
        <tissue evidence="1">Gill</tissue>
    </source>
</reference>
<dbReference type="EMBL" id="JAWQEG010000431">
    <property type="protein sequence ID" value="KAK3890326.1"/>
    <property type="molecule type" value="Genomic_DNA"/>
</dbReference>
<evidence type="ECO:0000313" key="2">
    <source>
        <dbReference type="Proteomes" id="UP001286313"/>
    </source>
</evidence>
<sequence length="76" mass="8482">MVERRISEAGAESSQTHTLPLSFLSAHCMTESEVVLRSSVRTNKQTTPEMAESPADIASLIQLILNRDKRRQQGEL</sequence>